<dbReference type="Gene3D" id="3.30.70.3550">
    <property type="entry name" value="Leucyl/phenylalanyl-tRNA-protein transferase, N-terminal domain"/>
    <property type="match status" value="1"/>
</dbReference>
<dbReference type="InterPro" id="IPR042221">
    <property type="entry name" value="Leu/Phe-tRNA_Trfase_N"/>
</dbReference>
<proteinExistence type="inferred from homology"/>
<dbReference type="SUPFAM" id="SSF55729">
    <property type="entry name" value="Acyl-CoA N-acyltransferases (Nat)"/>
    <property type="match status" value="1"/>
</dbReference>
<comment type="function">
    <text evidence="4">Functions in the N-end rule pathway of protein degradation where it conjugates Leu, Phe and, less efficiently, Met from aminoacyl-tRNAs to the N-termini of proteins containing an N-terminal arginine or lysine.</text>
</comment>
<reference evidence="5 6" key="1">
    <citation type="submission" date="2018-10" db="EMBL/GenBank/DDBJ databases">
        <title>Dokdonia luteus sp. nov., isolated from sea water.</title>
        <authorList>
            <person name="Zhou L.Y."/>
            <person name="Du Z.J."/>
        </authorList>
    </citation>
    <scope>NUCLEOTIDE SEQUENCE [LARGE SCALE GENOMIC DNA]</scope>
    <source>
        <strain evidence="5 6">SH27</strain>
    </source>
</reference>
<comment type="catalytic activity">
    <reaction evidence="4">
        <text>L-phenylalanyl-tRNA(Phe) + an N-terminal L-alpha-aminoacyl-[protein] = an N-terminal L-phenylalanyl-L-alpha-aminoacyl-[protein] + tRNA(Phe)</text>
        <dbReference type="Rhea" id="RHEA:43632"/>
        <dbReference type="Rhea" id="RHEA-COMP:9668"/>
        <dbReference type="Rhea" id="RHEA-COMP:9699"/>
        <dbReference type="Rhea" id="RHEA-COMP:10636"/>
        <dbReference type="Rhea" id="RHEA-COMP:10637"/>
        <dbReference type="ChEBI" id="CHEBI:78442"/>
        <dbReference type="ChEBI" id="CHEBI:78531"/>
        <dbReference type="ChEBI" id="CHEBI:78597"/>
        <dbReference type="ChEBI" id="CHEBI:83561"/>
        <dbReference type="EC" id="2.3.2.6"/>
    </reaction>
</comment>
<dbReference type="PANTHER" id="PTHR30098:SF2">
    <property type="entry name" value="LEUCYL_PHENYLALANYL-TRNA--PROTEIN TRANSFERASE"/>
    <property type="match status" value="1"/>
</dbReference>
<dbReference type="GO" id="GO:0030163">
    <property type="term" value="P:protein catabolic process"/>
    <property type="evidence" value="ECO:0007669"/>
    <property type="project" value="UniProtKB-UniRule"/>
</dbReference>
<evidence type="ECO:0000256" key="4">
    <source>
        <dbReference type="HAMAP-Rule" id="MF_00688"/>
    </source>
</evidence>
<accession>A0A3M0GEW5</accession>
<evidence type="ECO:0000256" key="1">
    <source>
        <dbReference type="ARBA" id="ARBA00022490"/>
    </source>
</evidence>
<evidence type="ECO:0000256" key="3">
    <source>
        <dbReference type="ARBA" id="ARBA00023315"/>
    </source>
</evidence>
<comment type="catalytic activity">
    <reaction evidence="4">
        <text>N-terminal L-lysyl-[protein] + L-leucyl-tRNA(Leu) = N-terminal L-leucyl-L-lysyl-[protein] + tRNA(Leu) + H(+)</text>
        <dbReference type="Rhea" id="RHEA:12340"/>
        <dbReference type="Rhea" id="RHEA-COMP:9613"/>
        <dbReference type="Rhea" id="RHEA-COMP:9622"/>
        <dbReference type="Rhea" id="RHEA-COMP:12670"/>
        <dbReference type="Rhea" id="RHEA-COMP:12671"/>
        <dbReference type="ChEBI" id="CHEBI:15378"/>
        <dbReference type="ChEBI" id="CHEBI:65249"/>
        <dbReference type="ChEBI" id="CHEBI:78442"/>
        <dbReference type="ChEBI" id="CHEBI:78494"/>
        <dbReference type="ChEBI" id="CHEBI:133043"/>
        <dbReference type="EC" id="2.3.2.6"/>
    </reaction>
</comment>
<dbReference type="InterPro" id="IPR004616">
    <property type="entry name" value="Leu/Phe-tRNA_Trfase"/>
</dbReference>
<dbReference type="InterPro" id="IPR016181">
    <property type="entry name" value="Acyl_CoA_acyltransferase"/>
</dbReference>
<sequence length="222" mass="25580">MLELPENHPWDNGPWFPDHHLADEEGLLMVGGSLDKDWLLLAYNSGIFPWYNEGQPILWWTPDPRMVVKPQDVYVSKSMRKILKDNTFKVTYNQNFLEVILACKRIKRDGQNGTWITNSIVKAYLNLHELGHAISVEVWYEDELVGGLYGVDLKDKGVFCGESMFTTVSNASKVGFITLSRKLTKQNYHLIDCQMYTDHLSSLGAAEIPREEFLKYLEYPSM</sequence>
<dbReference type="HAMAP" id="MF_00688">
    <property type="entry name" value="Leu_Phe_trans"/>
    <property type="match status" value="1"/>
</dbReference>
<organism evidence="5 6">
    <name type="scientific">Dokdonia sinensis</name>
    <dbReference type="NCBI Taxonomy" id="2479847"/>
    <lineage>
        <taxon>Bacteria</taxon>
        <taxon>Pseudomonadati</taxon>
        <taxon>Bacteroidota</taxon>
        <taxon>Flavobacteriia</taxon>
        <taxon>Flavobacteriales</taxon>
        <taxon>Flavobacteriaceae</taxon>
        <taxon>Dokdonia</taxon>
    </lineage>
</organism>
<comment type="subcellular location">
    <subcellularLocation>
        <location evidence="4">Cytoplasm</location>
    </subcellularLocation>
</comment>
<keyword evidence="1 4" id="KW-0963">Cytoplasm</keyword>
<dbReference type="PANTHER" id="PTHR30098">
    <property type="entry name" value="LEUCYL/PHENYLALANYL-TRNA--PROTEIN TRANSFERASE"/>
    <property type="match status" value="1"/>
</dbReference>
<comment type="caution">
    <text evidence="5">The sequence shown here is derived from an EMBL/GenBank/DDBJ whole genome shotgun (WGS) entry which is preliminary data.</text>
</comment>
<keyword evidence="2 4" id="KW-0808">Transferase</keyword>
<dbReference type="Pfam" id="PF03588">
    <property type="entry name" value="Leu_Phe_trans"/>
    <property type="match status" value="1"/>
</dbReference>
<keyword evidence="3 4" id="KW-0012">Acyltransferase</keyword>
<dbReference type="GO" id="GO:0005737">
    <property type="term" value="C:cytoplasm"/>
    <property type="evidence" value="ECO:0007669"/>
    <property type="project" value="UniProtKB-SubCell"/>
</dbReference>
<dbReference type="Proteomes" id="UP000281985">
    <property type="component" value="Unassembled WGS sequence"/>
</dbReference>
<dbReference type="RefSeq" id="WP_121916258.1">
    <property type="nucleotide sequence ID" value="NZ_REFV01000002.1"/>
</dbReference>
<dbReference type="EMBL" id="REFV01000002">
    <property type="protein sequence ID" value="RMB63455.1"/>
    <property type="molecule type" value="Genomic_DNA"/>
</dbReference>
<dbReference type="GO" id="GO:0008914">
    <property type="term" value="F:leucyl-tRNA--protein transferase activity"/>
    <property type="evidence" value="ECO:0007669"/>
    <property type="project" value="UniProtKB-UniRule"/>
</dbReference>
<comment type="catalytic activity">
    <reaction evidence="4">
        <text>N-terminal L-arginyl-[protein] + L-leucyl-tRNA(Leu) = N-terminal L-leucyl-L-arginyl-[protein] + tRNA(Leu) + H(+)</text>
        <dbReference type="Rhea" id="RHEA:50416"/>
        <dbReference type="Rhea" id="RHEA-COMP:9613"/>
        <dbReference type="Rhea" id="RHEA-COMP:9622"/>
        <dbReference type="Rhea" id="RHEA-COMP:12672"/>
        <dbReference type="Rhea" id="RHEA-COMP:12673"/>
        <dbReference type="ChEBI" id="CHEBI:15378"/>
        <dbReference type="ChEBI" id="CHEBI:64719"/>
        <dbReference type="ChEBI" id="CHEBI:78442"/>
        <dbReference type="ChEBI" id="CHEBI:78494"/>
        <dbReference type="ChEBI" id="CHEBI:133044"/>
        <dbReference type="EC" id="2.3.2.6"/>
    </reaction>
</comment>
<dbReference type="InterPro" id="IPR042203">
    <property type="entry name" value="Leu/Phe-tRNA_Trfase_C"/>
</dbReference>
<gene>
    <name evidence="4" type="primary">aat</name>
    <name evidence="5" type="ORF">EAX61_03440</name>
</gene>
<evidence type="ECO:0000313" key="6">
    <source>
        <dbReference type="Proteomes" id="UP000281985"/>
    </source>
</evidence>
<dbReference type="AlphaFoldDB" id="A0A3M0GEW5"/>
<dbReference type="Gene3D" id="3.40.630.70">
    <property type="entry name" value="Leucyl/phenylalanyl-tRNA-protein transferase, C-terminal domain"/>
    <property type="match status" value="1"/>
</dbReference>
<dbReference type="EC" id="2.3.2.6" evidence="4"/>
<comment type="similarity">
    <text evidence="4">Belongs to the L/F-transferase family.</text>
</comment>
<evidence type="ECO:0000313" key="5">
    <source>
        <dbReference type="EMBL" id="RMB63455.1"/>
    </source>
</evidence>
<dbReference type="OrthoDB" id="9790282at2"/>
<name>A0A3M0GEW5_9FLAO</name>
<evidence type="ECO:0000256" key="2">
    <source>
        <dbReference type="ARBA" id="ARBA00022679"/>
    </source>
</evidence>
<dbReference type="NCBIfam" id="TIGR00667">
    <property type="entry name" value="aat"/>
    <property type="match status" value="1"/>
</dbReference>
<protein>
    <recommendedName>
        <fullName evidence="4">Leucyl/phenylalanyl-tRNA--protein transferase</fullName>
        <ecNumber evidence="4">2.3.2.6</ecNumber>
    </recommendedName>
    <alternativeName>
        <fullName evidence="4">L/F-transferase</fullName>
    </alternativeName>
    <alternativeName>
        <fullName evidence="4">Leucyltransferase</fullName>
    </alternativeName>
    <alternativeName>
        <fullName evidence="4">Phenyalanyltransferase</fullName>
    </alternativeName>
</protein>
<keyword evidence="6" id="KW-1185">Reference proteome</keyword>